<name>A0A1Y2EXE9_9BASI</name>
<comment type="caution">
    <text evidence="2">The sequence shown here is derived from an EMBL/GenBank/DDBJ whole genome shotgun (WGS) entry which is preliminary data.</text>
</comment>
<feature type="region of interest" description="Disordered" evidence="1">
    <location>
        <begin position="177"/>
        <end position="331"/>
    </location>
</feature>
<dbReference type="AlphaFoldDB" id="A0A1Y2EXE9"/>
<feature type="compositionally biased region" description="Low complexity" evidence="1">
    <location>
        <begin position="256"/>
        <end position="295"/>
    </location>
</feature>
<feature type="region of interest" description="Disordered" evidence="1">
    <location>
        <begin position="103"/>
        <end position="134"/>
    </location>
</feature>
<dbReference type="InParanoid" id="A0A1Y2EXE9"/>
<organism evidence="2 3">
    <name type="scientific">Leucosporidium creatinivorum</name>
    <dbReference type="NCBI Taxonomy" id="106004"/>
    <lineage>
        <taxon>Eukaryota</taxon>
        <taxon>Fungi</taxon>
        <taxon>Dikarya</taxon>
        <taxon>Basidiomycota</taxon>
        <taxon>Pucciniomycotina</taxon>
        <taxon>Microbotryomycetes</taxon>
        <taxon>Leucosporidiales</taxon>
        <taxon>Leucosporidium</taxon>
    </lineage>
</organism>
<reference evidence="2 3" key="1">
    <citation type="submission" date="2016-07" db="EMBL/GenBank/DDBJ databases">
        <title>Pervasive Adenine N6-methylation of Active Genes in Fungi.</title>
        <authorList>
            <consortium name="DOE Joint Genome Institute"/>
            <person name="Mondo S.J."/>
            <person name="Dannebaum R.O."/>
            <person name="Kuo R.C."/>
            <person name="Labutti K."/>
            <person name="Haridas S."/>
            <person name="Kuo A."/>
            <person name="Salamov A."/>
            <person name="Ahrendt S.R."/>
            <person name="Lipzen A."/>
            <person name="Sullivan W."/>
            <person name="Andreopoulos W.B."/>
            <person name="Clum A."/>
            <person name="Lindquist E."/>
            <person name="Daum C."/>
            <person name="Ramamoorthy G.K."/>
            <person name="Gryganskyi A."/>
            <person name="Culley D."/>
            <person name="Magnuson J.K."/>
            <person name="James T.Y."/>
            <person name="O'Malley M.A."/>
            <person name="Stajich J.E."/>
            <person name="Spatafora J.W."/>
            <person name="Visel A."/>
            <person name="Grigoriev I.V."/>
        </authorList>
    </citation>
    <scope>NUCLEOTIDE SEQUENCE [LARGE SCALE GENOMIC DNA]</scope>
    <source>
        <strain evidence="2 3">62-1032</strain>
    </source>
</reference>
<sequence>MPSLRRALPTLNSPSSSRAQHRPNESESSTQSSALSFTLSDRGSYASTCYTSCTSDAESDCDDQGHQHDAFELYDYYSEARASQLEQEQQLDDEQEDQFETFGRSGSFQSSLPSSSSSRSSPRASSSNGQPSSDLASLLASLSTSLDKCFCGNDPEEDSIYCSRACAQADALTSLTGGTEATNGGDTDSLRSSSTGTSSSHYRRVEKEEKARARQQQKQKEAAARDRAARTALWHSGQAPSTSTSHTISTRPLPPRTSSRRAPSSSSSTHSTTPSLSSSLSTSTSSRGSASSPTTYEHPTHPHLFIIDAPSSPDRATPSPSRGFRQPLDAEATPRALVGRALNDDDEAYGGVPSPVDGDASKVGLGYLEMMMMGEEFGEEVKDRVSDSFEGVGQKGRELKERVVRGRMGPTHKRGKLSFDDVLNVMS</sequence>
<evidence type="ECO:0000313" key="3">
    <source>
        <dbReference type="Proteomes" id="UP000193467"/>
    </source>
</evidence>
<evidence type="ECO:0000256" key="1">
    <source>
        <dbReference type="SAM" id="MobiDB-lite"/>
    </source>
</evidence>
<proteinExistence type="predicted"/>
<accession>A0A1Y2EXE9</accession>
<keyword evidence="3" id="KW-1185">Reference proteome</keyword>
<feature type="non-terminal residue" evidence="2">
    <location>
        <position position="427"/>
    </location>
</feature>
<dbReference type="EMBL" id="MCGR01000035">
    <property type="protein sequence ID" value="ORY76269.1"/>
    <property type="molecule type" value="Genomic_DNA"/>
</dbReference>
<feature type="compositionally biased region" description="Low complexity" evidence="1">
    <location>
        <begin position="26"/>
        <end position="35"/>
    </location>
</feature>
<feature type="compositionally biased region" description="Polar residues" evidence="1">
    <location>
        <begin position="238"/>
        <end position="248"/>
    </location>
</feature>
<evidence type="ECO:0000313" key="2">
    <source>
        <dbReference type="EMBL" id="ORY76269.1"/>
    </source>
</evidence>
<gene>
    <name evidence="2" type="ORF">BCR35DRAFT_305926</name>
</gene>
<protein>
    <submittedName>
        <fullName evidence="2">Uncharacterized protein</fullName>
    </submittedName>
</protein>
<feature type="compositionally biased region" description="Basic and acidic residues" evidence="1">
    <location>
        <begin position="203"/>
        <end position="229"/>
    </location>
</feature>
<dbReference type="Proteomes" id="UP000193467">
    <property type="component" value="Unassembled WGS sequence"/>
</dbReference>
<dbReference type="OrthoDB" id="2529235at2759"/>
<feature type="compositionally biased region" description="Low complexity" evidence="1">
    <location>
        <begin position="184"/>
        <end position="200"/>
    </location>
</feature>
<feature type="region of interest" description="Disordered" evidence="1">
    <location>
        <begin position="1"/>
        <end position="35"/>
    </location>
</feature>